<dbReference type="OMA" id="PFCCYYL"/>
<dbReference type="Pfam" id="PF00084">
    <property type="entry name" value="Sushi"/>
    <property type="match status" value="1"/>
</dbReference>
<evidence type="ECO:0000256" key="13">
    <source>
        <dbReference type="PROSITE-ProRule" id="PRU00302"/>
    </source>
</evidence>
<evidence type="ECO:0000256" key="14">
    <source>
        <dbReference type="SAM" id="MobiDB-lite"/>
    </source>
</evidence>
<keyword evidence="6 15" id="KW-0812">Transmembrane</keyword>
<dbReference type="InterPro" id="IPR000436">
    <property type="entry name" value="Sushi_SCR_CCP_dom"/>
</dbReference>
<feature type="region of interest" description="Disordered" evidence="14">
    <location>
        <begin position="475"/>
        <end position="516"/>
    </location>
</feature>
<proteinExistence type="predicted"/>
<dbReference type="PROSITE" id="PS50923">
    <property type="entry name" value="SUSHI"/>
    <property type="match status" value="1"/>
</dbReference>
<evidence type="ECO:0000259" key="17">
    <source>
        <dbReference type="PROSITE" id="PS50923"/>
    </source>
</evidence>
<dbReference type="InterPro" id="IPR051148">
    <property type="entry name" value="Zona_Pellucida_Domain_gp"/>
</dbReference>
<keyword evidence="4" id="KW-0272">Extracellular matrix</keyword>
<dbReference type="EMBL" id="DS469656">
    <property type="protein sequence ID" value="EDO37020.1"/>
    <property type="molecule type" value="Genomic_DNA"/>
</dbReference>
<dbReference type="PhylomeDB" id="A7SGZ7"/>
<dbReference type="PROSITE" id="PS51034">
    <property type="entry name" value="ZP_2"/>
    <property type="match status" value="1"/>
</dbReference>
<dbReference type="SUPFAM" id="SSF57196">
    <property type="entry name" value="EGF/Laminin"/>
    <property type="match status" value="1"/>
</dbReference>
<evidence type="ECO:0000256" key="2">
    <source>
        <dbReference type="ARBA" id="ARBA00022475"/>
    </source>
</evidence>
<protein>
    <recommendedName>
        <fullName evidence="21">ZP domain-containing protein</fullName>
    </recommendedName>
</protein>
<evidence type="ECO:0000313" key="20">
    <source>
        <dbReference type="Proteomes" id="UP000001593"/>
    </source>
</evidence>
<dbReference type="InParanoid" id="A7SGZ7"/>
<feature type="chain" id="PRO_5002714388" description="ZP domain-containing protein" evidence="16">
    <location>
        <begin position="17"/>
        <end position="564"/>
    </location>
</feature>
<dbReference type="KEGG" id="nve:5508494"/>
<dbReference type="SMART" id="SM00241">
    <property type="entry name" value="ZP"/>
    <property type="match status" value="1"/>
</dbReference>
<keyword evidence="7 15" id="KW-1133">Transmembrane helix</keyword>
<dbReference type="GO" id="GO:0005886">
    <property type="term" value="C:plasma membrane"/>
    <property type="evidence" value="ECO:0007669"/>
    <property type="project" value="UniProtKB-SubCell"/>
</dbReference>
<evidence type="ECO:0008006" key="21">
    <source>
        <dbReference type="Google" id="ProtNLM"/>
    </source>
</evidence>
<dbReference type="InterPro" id="IPR018097">
    <property type="entry name" value="EGF_Ca-bd_CS"/>
</dbReference>
<evidence type="ECO:0000256" key="8">
    <source>
        <dbReference type="ARBA" id="ARBA00023136"/>
    </source>
</evidence>
<organism evidence="19 20">
    <name type="scientific">Nematostella vectensis</name>
    <name type="common">Starlet sea anemone</name>
    <dbReference type="NCBI Taxonomy" id="45351"/>
    <lineage>
        <taxon>Eukaryota</taxon>
        <taxon>Metazoa</taxon>
        <taxon>Cnidaria</taxon>
        <taxon>Anthozoa</taxon>
        <taxon>Hexacorallia</taxon>
        <taxon>Actiniaria</taxon>
        <taxon>Edwardsiidae</taxon>
        <taxon>Nematostella</taxon>
    </lineage>
</organism>
<evidence type="ECO:0000256" key="11">
    <source>
        <dbReference type="ARBA" id="ARBA00023279"/>
    </source>
</evidence>
<dbReference type="PROSITE" id="PS01187">
    <property type="entry name" value="EGF_CA"/>
    <property type="match status" value="1"/>
</dbReference>
<dbReference type="Pfam" id="PF23344">
    <property type="entry name" value="ZP-N"/>
    <property type="match status" value="1"/>
</dbReference>
<dbReference type="eggNOG" id="ENOG502QW8I">
    <property type="taxonomic scope" value="Eukaryota"/>
</dbReference>
<accession>A7SGZ7</accession>
<comment type="caution">
    <text evidence="13">Lacks conserved residue(s) required for the propagation of feature annotation.</text>
</comment>
<keyword evidence="20" id="KW-1185">Reference proteome</keyword>
<dbReference type="GO" id="GO:0007338">
    <property type="term" value="P:single fertilization"/>
    <property type="evidence" value="ECO:0007669"/>
    <property type="project" value="UniProtKB-KW"/>
</dbReference>
<dbReference type="CDD" id="cd00054">
    <property type="entry name" value="EGF_CA"/>
    <property type="match status" value="1"/>
</dbReference>
<dbReference type="STRING" id="45351.A7SGZ7"/>
<name>A7SGZ7_NEMVE</name>
<evidence type="ECO:0000313" key="19">
    <source>
        <dbReference type="EMBL" id="EDO37020.1"/>
    </source>
</evidence>
<evidence type="ECO:0000256" key="16">
    <source>
        <dbReference type="SAM" id="SignalP"/>
    </source>
</evidence>
<evidence type="ECO:0000256" key="12">
    <source>
        <dbReference type="ARBA" id="ARBA00024183"/>
    </source>
</evidence>
<dbReference type="SMART" id="SM00032">
    <property type="entry name" value="CCP"/>
    <property type="match status" value="1"/>
</dbReference>
<comment type="subcellular location">
    <subcellularLocation>
        <location evidence="1">Cell membrane</location>
        <topology evidence="1">Single-pass type I membrane protein</topology>
    </subcellularLocation>
    <subcellularLocation>
        <location evidence="12">Zona pellucida</location>
    </subcellularLocation>
</comment>
<feature type="signal peptide" evidence="16">
    <location>
        <begin position="1"/>
        <end position="16"/>
    </location>
</feature>
<dbReference type="HOGENOM" id="CLU_483409_0_0_1"/>
<dbReference type="GO" id="GO:0005509">
    <property type="term" value="F:calcium ion binding"/>
    <property type="evidence" value="ECO:0007669"/>
    <property type="project" value="InterPro"/>
</dbReference>
<reference evidence="19 20" key="1">
    <citation type="journal article" date="2007" name="Science">
        <title>Sea anemone genome reveals ancestral eumetazoan gene repertoire and genomic organization.</title>
        <authorList>
            <person name="Putnam N.H."/>
            <person name="Srivastava M."/>
            <person name="Hellsten U."/>
            <person name="Dirks B."/>
            <person name="Chapman J."/>
            <person name="Salamov A."/>
            <person name="Terry A."/>
            <person name="Shapiro H."/>
            <person name="Lindquist E."/>
            <person name="Kapitonov V.V."/>
            <person name="Jurka J."/>
            <person name="Genikhovich G."/>
            <person name="Grigoriev I.V."/>
            <person name="Lucas S.M."/>
            <person name="Steele R.E."/>
            <person name="Finnerty J.R."/>
            <person name="Technau U."/>
            <person name="Martindale M.Q."/>
            <person name="Rokhsar D.S."/>
        </authorList>
    </citation>
    <scope>NUCLEOTIDE SEQUENCE [LARGE SCALE GENOMIC DNA]</scope>
    <source>
        <strain evidence="20">CH2 X CH6</strain>
    </source>
</reference>
<evidence type="ECO:0000259" key="18">
    <source>
        <dbReference type="PROSITE" id="PS51034"/>
    </source>
</evidence>
<evidence type="ECO:0000256" key="6">
    <source>
        <dbReference type="ARBA" id="ARBA00022692"/>
    </source>
</evidence>
<keyword evidence="10" id="KW-0325">Glycoprotein</keyword>
<evidence type="ECO:0000256" key="3">
    <source>
        <dbReference type="ARBA" id="ARBA00022525"/>
    </source>
</evidence>
<dbReference type="Pfam" id="PF00100">
    <property type="entry name" value="Zona_pellucida"/>
    <property type="match status" value="1"/>
</dbReference>
<feature type="domain" description="Sushi" evidence="17">
    <location>
        <begin position="47"/>
        <end position="111"/>
    </location>
</feature>
<dbReference type="InterPro" id="IPR001881">
    <property type="entry name" value="EGF-like_Ca-bd_dom"/>
</dbReference>
<dbReference type="InterPro" id="IPR048290">
    <property type="entry name" value="ZP_chr"/>
</dbReference>
<dbReference type="PRINTS" id="PR00023">
    <property type="entry name" value="ZPELLUCIDA"/>
</dbReference>
<evidence type="ECO:0000256" key="5">
    <source>
        <dbReference type="ARBA" id="ARBA00022685"/>
    </source>
</evidence>
<keyword evidence="8 15" id="KW-0472">Membrane</keyword>
<dbReference type="SMART" id="SM00179">
    <property type="entry name" value="EGF_CA"/>
    <property type="match status" value="1"/>
</dbReference>
<dbReference type="SUPFAM" id="SSF57535">
    <property type="entry name" value="Complement control module/SCR domain"/>
    <property type="match status" value="1"/>
</dbReference>
<dbReference type="Pfam" id="PF14670">
    <property type="entry name" value="FXa_inhibition"/>
    <property type="match status" value="1"/>
</dbReference>
<keyword evidence="2" id="KW-1003">Cell membrane</keyword>
<dbReference type="Gene3D" id="2.60.40.3210">
    <property type="entry name" value="Zona pellucida, ZP-N domain"/>
    <property type="match status" value="1"/>
</dbReference>
<evidence type="ECO:0000256" key="15">
    <source>
        <dbReference type="SAM" id="Phobius"/>
    </source>
</evidence>
<feature type="compositionally biased region" description="Basic and acidic residues" evidence="14">
    <location>
        <begin position="488"/>
        <end position="505"/>
    </location>
</feature>
<dbReference type="PANTHER" id="PTHR23343">
    <property type="entry name" value="ZONA PELLUCIDA SPERM-BINDING PROTEIN"/>
    <property type="match status" value="1"/>
</dbReference>
<dbReference type="PANTHER" id="PTHR23343:SF118">
    <property type="entry name" value="ZP DOMAIN-CONTAINING PROTEIN"/>
    <property type="match status" value="1"/>
</dbReference>
<dbReference type="Gene3D" id="2.10.70.10">
    <property type="entry name" value="Complement Module, domain 1"/>
    <property type="match status" value="1"/>
</dbReference>
<feature type="region of interest" description="Disordered" evidence="14">
    <location>
        <begin position="430"/>
        <end position="460"/>
    </location>
</feature>
<keyword evidence="16" id="KW-0732">Signal</keyword>
<dbReference type="InterPro" id="IPR001507">
    <property type="entry name" value="ZP_dom"/>
</dbReference>
<evidence type="ECO:0000256" key="9">
    <source>
        <dbReference type="ARBA" id="ARBA00023157"/>
    </source>
</evidence>
<evidence type="ECO:0000256" key="10">
    <source>
        <dbReference type="ARBA" id="ARBA00023180"/>
    </source>
</evidence>
<keyword evidence="9" id="KW-1015">Disulfide bond</keyword>
<evidence type="ECO:0000256" key="7">
    <source>
        <dbReference type="ARBA" id="ARBA00022989"/>
    </source>
</evidence>
<dbReference type="InterPro" id="IPR035976">
    <property type="entry name" value="Sushi/SCR/CCP_sf"/>
</dbReference>
<keyword evidence="11" id="KW-0278">Fertilization</keyword>
<dbReference type="InterPro" id="IPR055355">
    <property type="entry name" value="ZP-C"/>
</dbReference>
<sequence length="564" mass="62351">MHSLLLLGFCIALVSAQGPAVPNSPPGGNGAPVLPHQEVATYPEASNSCPSIHVLPDVTARPPSCTQGPNPSGTVCHFSCGPGFRVKGPSVTVCHDDGSWLFGHRSISCVDRNECRFRKGGCSHKCVNTIGGYHCECPDPLVLDKDNRTCRAVGLVLNCTDHDIKITIPKYALSDLQGDYLQLRDPTCHAYENKTHYIFKTPLTGCGTTRRHTKNFIVYSNKVSEKAVAHRGLITRIGDGEFNIPFCCYYLNNGIVSSVGYKPFVKELVIKEKAYGRFKLRMDFFHDANYQSAYTWGDFPVSVYLRERLYFEVSIDSHDPNLIVFAGNCCSTATRDHDKAGRFRYEIIHEGCLVDSTARMEQSSNPHKQRFSVEAFKFVGKFPFVYLHCSVIVCKADDHHSRCSEGCVPGLNRGKPYPQVHDVTTKDHVIAEPANQKADKDAPIRSTRAAVKSHQHKEERKYLLSKGPISLIEKEPAIQREQVPAAAAKEDAPSDRKQKRAENKSKTPQAGEKASNLGSRTATNVLLIVLTACTIFALVGMLYLGRKIQKEKARGQSGKAPDKS</sequence>
<dbReference type="AlphaFoldDB" id="A7SGZ7"/>
<gene>
    <name evidence="19" type="ORF">NEMVEDRAFT_v1g245220</name>
</gene>
<dbReference type="Gene3D" id="2.10.25.10">
    <property type="entry name" value="Laminin"/>
    <property type="match status" value="1"/>
</dbReference>
<keyword evidence="3" id="KW-0964">Secreted</keyword>
<dbReference type="Gene3D" id="2.60.40.4100">
    <property type="entry name" value="Zona pellucida, ZP-C domain"/>
    <property type="match status" value="1"/>
</dbReference>
<evidence type="ECO:0000256" key="4">
    <source>
        <dbReference type="ARBA" id="ARBA00022530"/>
    </source>
</evidence>
<dbReference type="InterPro" id="IPR042235">
    <property type="entry name" value="ZP-C_dom"/>
</dbReference>
<dbReference type="Proteomes" id="UP000001593">
    <property type="component" value="Unassembled WGS sequence"/>
</dbReference>
<keyword evidence="5" id="KW-0165">Cleavage on pair of basic residues</keyword>
<dbReference type="InterPro" id="IPR055356">
    <property type="entry name" value="ZP-N"/>
</dbReference>
<feature type="transmembrane region" description="Helical" evidence="15">
    <location>
        <begin position="525"/>
        <end position="544"/>
    </location>
</feature>
<dbReference type="CDD" id="cd00033">
    <property type="entry name" value="CCP"/>
    <property type="match status" value="1"/>
</dbReference>
<feature type="domain" description="ZP" evidence="18">
    <location>
        <begin position="158"/>
        <end position="410"/>
    </location>
</feature>
<keyword evidence="13" id="KW-0768">Sushi</keyword>
<dbReference type="GO" id="GO:0035805">
    <property type="term" value="C:egg coat"/>
    <property type="evidence" value="ECO:0007669"/>
    <property type="project" value="UniProtKB-SubCell"/>
</dbReference>
<evidence type="ECO:0000256" key="1">
    <source>
        <dbReference type="ARBA" id="ARBA00004251"/>
    </source>
</evidence>